<comment type="caution">
    <text evidence="1">The sequence shown here is derived from an EMBL/GenBank/DDBJ whole genome shotgun (WGS) entry which is preliminary data.</text>
</comment>
<evidence type="ECO:0000313" key="2">
    <source>
        <dbReference type="Proteomes" id="UP000789342"/>
    </source>
</evidence>
<reference evidence="1" key="1">
    <citation type="submission" date="2021-06" db="EMBL/GenBank/DDBJ databases">
        <authorList>
            <person name="Kallberg Y."/>
            <person name="Tangrot J."/>
            <person name="Rosling A."/>
        </authorList>
    </citation>
    <scope>NUCLEOTIDE SEQUENCE</scope>
    <source>
        <strain evidence="1">CL551</strain>
    </source>
</reference>
<gene>
    <name evidence="1" type="ORF">AMORRO_LOCUS14771</name>
</gene>
<name>A0A9N9ILY5_9GLOM</name>
<keyword evidence="2" id="KW-1185">Reference proteome</keyword>
<evidence type="ECO:0000313" key="1">
    <source>
        <dbReference type="EMBL" id="CAG8741969.1"/>
    </source>
</evidence>
<dbReference type="Proteomes" id="UP000789342">
    <property type="component" value="Unassembled WGS sequence"/>
</dbReference>
<organism evidence="1 2">
    <name type="scientific">Acaulospora morrowiae</name>
    <dbReference type="NCBI Taxonomy" id="94023"/>
    <lineage>
        <taxon>Eukaryota</taxon>
        <taxon>Fungi</taxon>
        <taxon>Fungi incertae sedis</taxon>
        <taxon>Mucoromycota</taxon>
        <taxon>Glomeromycotina</taxon>
        <taxon>Glomeromycetes</taxon>
        <taxon>Diversisporales</taxon>
        <taxon>Acaulosporaceae</taxon>
        <taxon>Acaulospora</taxon>
    </lineage>
</organism>
<protein>
    <submittedName>
        <fullName evidence="1">3537_t:CDS:1</fullName>
    </submittedName>
</protein>
<feature type="non-terminal residue" evidence="1">
    <location>
        <position position="1"/>
    </location>
</feature>
<accession>A0A9N9ILY5</accession>
<dbReference type="AlphaFoldDB" id="A0A9N9ILY5"/>
<proteinExistence type="predicted"/>
<dbReference type="EMBL" id="CAJVPV010031007">
    <property type="protein sequence ID" value="CAG8741969.1"/>
    <property type="molecule type" value="Genomic_DNA"/>
</dbReference>
<sequence length="66" mass="7434">MNTNVNALFVEITSSPTPADFLTANGNTRELLRGESPEKKSCGWQNVEPDVYHTFEDMEQLSWSSL</sequence>